<dbReference type="InterPro" id="IPR052927">
    <property type="entry name" value="DCC_oxidoreductase"/>
</dbReference>
<dbReference type="Pfam" id="PF04134">
    <property type="entry name" value="DCC1-like"/>
    <property type="match status" value="1"/>
</dbReference>
<sequence>MTNADAAPVLLYDGVCGVCNRSVQTILRHDRRGTLRFAALDSDFARAVIERHPDLQGIDSMVFVDDPGQPGEQVSVRSAGALKVVRYLGGPFRLLLAACIIPAGIRDRLYDRFAAVRYRIGGKHDTCPVPAPEVRARFLG</sequence>
<proteinExistence type="predicted"/>
<gene>
    <name evidence="1" type="ORF">ACT18_18775</name>
</gene>
<dbReference type="EMBL" id="LFOE01000036">
    <property type="protein sequence ID" value="OBY30198.1"/>
    <property type="molecule type" value="Genomic_DNA"/>
</dbReference>
<evidence type="ECO:0000313" key="1">
    <source>
        <dbReference type="EMBL" id="OBY30198.1"/>
    </source>
</evidence>
<evidence type="ECO:0000313" key="2">
    <source>
        <dbReference type="Proteomes" id="UP000092668"/>
    </source>
</evidence>
<dbReference type="RefSeq" id="WP_065289134.1">
    <property type="nucleotide sequence ID" value="NZ_LFOE01000036.1"/>
</dbReference>
<dbReference type="PANTHER" id="PTHR33639">
    <property type="entry name" value="THIOL-DISULFIDE OXIDOREDUCTASE DCC"/>
    <property type="match status" value="1"/>
</dbReference>
<name>A0A1B8SBS1_9MYCO</name>
<dbReference type="STRING" id="354243.BST28_19165"/>
<dbReference type="OrthoDB" id="9813713at2"/>
<comment type="caution">
    <text evidence="1">The sequence shown here is derived from an EMBL/GenBank/DDBJ whole genome shotgun (WGS) entry which is preliminary data.</text>
</comment>
<dbReference type="PANTHER" id="PTHR33639:SF2">
    <property type="entry name" value="DUF393 DOMAIN-CONTAINING PROTEIN"/>
    <property type="match status" value="1"/>
</dbReference>
<dbReference type="Proteomes" id="UP000092668">
    <property type="component" value="Unassembled WGS sequence"/>
</dbReference>
<accession>A0A1B8SBS1</accession>
<dbReference type="GO" id="GO:0015035">
    <property type="term" value="F:protein-disulfide reductase activity"/>
    <property type="evidence" value="ECO:0007669"/>
    <property type="project" value="InterPro"/>
</dbReference>
<protein>
    <submittedName>
        <fullName evidence="1">Thiol-disulfide oxidoreductase</fullName>
    </submittedName>
</protein>
<dbReference type="AlphaFoldDB" id="A0A1B8SBS1"/>
<reference evidence="1 2" key="1">
    <citation type="submission" date="2015-06" db="EMBL/GenBank/DDBJ databases">
        <title>Genome sequence of Mycobacterium kumamotonense strain Roo.</title>
        <authorList>
            <person name="Greninger A.L."/>
            <person name="Cunningham G."/>
            <person name="Miller S."/>
        </authorList>
    </citation>
    <scope>NUCLEOTIDE SEQUENCE [LARGE SCALE GENOMIC DNA]</scope>
    <source>
        <strain evidence="1 2">Roo</strain>
    </source>
</reference>
<dbReference type="PATRIC" id="fig|354243.3.peg.3883"/>
<keyword evidence="2" id="KW-1185">Reference proteome</keyword>
<dbReference type="InterPro" id="IPR007263">
    <property type="entry name" value="DCC1-like"/>
</dbReference>
<organism evidence="1 2">
    <name type="scientific">Mycolicibacter kumamotonensis</name>
    <dbReference type="NCBI Taxonomy" id="354243"/>
    <lineage>
        <taxon>Bacteria</taxon>
        <taxon>Bacillati</taxon>
        <taxon>Actinomycetota</taxon>
        <taxon>Actinomycetes</taxon>
        <taxon>Mycobacteriales</taxon>
        <taxon>Mycobacteriaceae</taxon>
        <taxon>Mycolicibacter</taxon>
    </lineage>
</organism>